<accession>A0A2S3IHA0</accession>
<dbReference type="EMBL" id="CM008054">
    <property type="protein sequence ID" value="PAN44597.1"/>
    <property type="molecule type" value="Genomic_DNA"/>
</dbReference>
<name>A0A2S3IHA0_9POAL</name>
<feature type="region of interest" description="Disordered" evidence="1">
    <location>
        <begin position="137"/>
        <end position="183"/>
    </location>
</feature>
<protein>
    <submittedName>
        <fullName evidence="2">Uncharacterized protein</fullName>
    </submittedName>
</protein>
<feature type="compositionally biased region" description="Basic and acidic residues" evidence="1">
    <location>
        <begin position="57"/>
        <end position="72"/>
    </location>
</feature>
<feature type="compositionally biased region" description="Basic and acidic residues" evidence="1">
    <location>
        <begin position="142"/>
        <end position="154"/>
    </location>
</feature>
<dbReference type="AlphaFoldDB" id="A0A2S3IHA0"/>
<feature type="region of interest" description="Disordered" evidence="1">
    <location>
        <begin position="19"/>
        <end position="83"/>
    </location>
</feature>
<proteinExistence type="predicted"/>
<gene>
    <name evidence="2" type="ORF">PAHAL_9G056400</name>
</gene>
<sequence>MMICTARWRERRVVAINRRKEKQRSELGRQGAVDHKREGRIHPHHQPTATYPFGTEEPTRRTERRGVRRDRAPAGGGGMCEGRRPAWAAGWELRRREAAADAQLAAARARLAEALAELERARARAAELQRRLEQTYGKRRRLVEEARGRIHEIRAQPTASPPPPHADPEAEPDRSAATSSSSS</sequence>
<dbReference type="EMBL" id="CM008054">
    <property type="protein sequence ID" value="PAN44598.1"/>
    <property type="molecule type" value="Genomic_DNA"/>
</dbReference>
<dbReference type="Gramene" id="PAN44598">
    <property type="protein sequence ID" value="PAN44598"/>
    <property type="gene ID" value="PAHAL_9G056400"/>
</dbReference>
<dbReference type="Gramene" id="PAN44597">
    <property type="protein sequence ID" value="PAN44597"/>
    <property type="gene ID" value="PAHAL_9G056400"/>
</dbReference>
<evidence type="ECO:0000256" key="1">
    <source>
        <dbReference type="SAM" id="MobiDB-lite"/>
    </source>
</evidence>
<evidence type="ECO:0000313" key="2">
    <source>
        <dbReference type="EMBL" id="PAN44597.1"/>
    </source>
</evidence>
<organism evidence="2">
    <name type="scientific">Panicum hallii</name>
    <dbReference type="NCBI Taxonomy" id="206008"/>
    <lineage>
        <taxon>Eukaryota</taxon>
        <taxon>Viridiplantae</taxon>
        <taxon>Streptophyta</taxon>
        <taxon>Embryophyta</taxon>
        <taxon>Tracheophyta</taxon>
        <taxon>Spermatophyta</taxon>
        <taxon>Magnoliopsida</taxon>
        <taxon>Liliopsida</taxon>
        <taxon>Poales</taxon>
        <taxon>Poaceae</taxon>
        <taxon>PACMAD clade</taxon>
        <taxon>Panicoideae</taxon>
        <taxon>Panicodae</taxon>
        <taxon>Paniceae</taxon>
        <taxon>Panicinae</taxon>
        <taxon>Panicum</taxon>
        <taxon>Panicum sect. Panicum</taxon>
    </lineage>
</organism>
<feature type="compositionally biased region" description="Basic and acidic residues" evidence="1">
    <location>
        <begin position="23"/>
        <end position="41"/>
    </location>
</feature>
<dbReference type="Proteomes" id="UP000243499">
    <property type="component" value="Chromosome 9"/>
</dbReference>
<reference evidence="2" key="1">
    <citation type="submission" date="2018-04" db="EMBL/GenBank/DDBJ databases">
        <title>WGS assembly of Panicum hallii.</title>
        <authorList>
            <person name="Lovell J."/>
            <person name="Jenkins J."/>
            <person name="Lowry D."/>
            <person name="Mamidi S."/>
            <person name="Sreedasyam A."/>
            <person name="Weng X."/>
            <person name="Barry K."/>
            <person name="Bonette J."/>
            <person name="Campitelli B."/>
            <person name="Daum C."/>
            <person name="Gordon S."/>
            <person name="Gould B."/>
            <person name="Lipzen A."/>
            <person name="Macqueen A."/>
            <person name="Palacio-Mejia J."/>
            <person name="Plott C."/>
            <person name="Shakirov E."/>
            <person name="Shu S."/>
            <person name="Yoshinaga Y."/>
            <person name="Zane M."/>
            <person name="Rokhsar D."/>
            <person name="Grimwood J."/>
            <person name="Schmutz J."/>
            <person name="Juenger T."/>
        </authorList>
    </citation>
    <scope>NUCLEOTIDE SEQUENCE [LARGE SCALE GENOMIC DNA]</scope>
    <source>
        <strain evidence="2">FIL2</strain>
    </source>
</reference>